<feature type="region of interest" description="Disordered" evidence="1">
    <location>
        <begin position="471"/>
        <end position="493"/>
    </location>
</feature>
<protein>
    <submittedName>
        <fullName evidence="2">SFRICE_021363</fullName>
    </submittedName>
</protein>
<sequence length="493" mass="53665">MCTTAYLFGDNRRDVAYTIIITFGMPVKDRSSEDLDMRECQTLTDKNHSVPTPAYRTRAPVNPLGSPQLRIRHQPYWAPSGCVHLGRVVANATAGQGVSGSIPGSGEVLLGVFRLFENFSVVARSLEMCPSDAKGSVRLLLTNNHPVPSPAFQAGAPINPLADGSSETLHLGELFGEYLNKIRQETTANCHHCGGDLDSAQHTLEECPAWASERRVLVTKIGRDLSLPAVVEAMLADTENWREVASFCETVMSQKGSHYTVARVVMCTSAYPFGYKRCDDVLSKYIFQSRPCATTEKFSKKPSHTLPDPGIEPDTTSLFGRSPKAKQKKKHYMTCIRGCGLPSGFIRAPAQKAGIGTGWFLIIDDDTAPSHVGHDLNCDDLRDGSNAHNIHTVKYGGGRVWESDASAQMGGLDRSDTTASLKTDVTTTTLALNRHKENKFLRGENHPVSSPAPGEARGSVRFLLTKHHPVPTPTFRAGAPVNPLGSPQLRNAY</sequence>
<organism evidence="2">
    <name type="scientific">Spodoptera frugiperda</name>
    <name type="common">Fall armyworm</name>
    <dbReference type="NCBI Taxonomy" id="7108"/>
    <lineage>
        <taxon>Eukaryota</taxon>
        <taxon>Metazoa</taxon>
        <taxon>Ecdysozoa</taxon>
        <taxon>Arthropoda</taxon>
        <taxon>Hexapoda</taxon>
        <taxon>Insecta</taxon>
        <taxon>Pterygota</taxon>
        <taxon>Neoptera</taxon>
        <taxon>Endopterygota</taxon>
        <taxon>Lepidoptera</taxon>
        <taxon>Glossata</taxon>
        <taxon>Ditrysia</taxon>
        <taxon>Noctuoidea</taxon>
        <taxon>Noctuidae</taxon>
        <taxon>Amphipyrinae</taxon>
        <taxon>Spodoptera</taxon>
    </lineage>
</organism>
<accession>A0A2H1X263</accession>
<dbReference type="AlphaFoldDB" id="A0A2H1X263"/>
<evidence type="ECO:0000313" key="2">
    <source>
        <dbReference type="EMBL" id="SOQ59296.1"/>
    </source>
</evidence>
<dbReference type="EMBL" id="ODYU01012806">
    <property type="protein sequence ID" value="SOQ59296.1"/>
    <property type="molecule type" value="Genomic_DNA"/>
</dbReference>
<evidence type="ECO:0000256" key="1">
    <source>
        <dbReference type="SAM" id="MobiDB-lite"/>
    </source>
</evidence>
<proteinExistence type="predicted"/>
<reference evidence="2" key="1">
    <citation type="submission" date="2016-07" db="EMBL/GenBank/DDBJ databases">
        <authorList>
            <person name="Bretaudeau A."/>
        </authorList>
    </citation>
    <scope>NUCLEOTIDE SEQUENCE</scope>
    <source>
        <strain evidence="2">Rice</strain>
        <tissue evidence="2">Whole body</tissue>
    </source>
</reference>
<name>A0A2H1X263_SPOFR</name>
<feature type="region of interest" description="Disordered" evidence="1">
    <location>
        <begin position="298"/>
        <end position="323"/>
    </location>
</feature>
<gene>
    <name evidence="2" type="ORF">SFRICE_021363</name>
</gene>